<reference evidence="1" key="1">
    <citation type="journal article" date="2011" name="PLoS Biol.">
        <title>Gene gain and loss during evolution of obligate parasitism in the white rust pathogen of Arabidopsis thaliana.</title>
        <authorList>
            <person name="Kemen E."/>
            <person name="Gardiner A."/>
            <person name="Schultz-Larsen T."/>
            <person name="Kemen A.C."/>
            <person name="Balmuth A.L."/>
            <person name="Robert-Seilaniantz A."/>
            <person name="Bailey K."/>
            <person name="Holub E."/>
            <person name="Studholme D.J."/>
            <person name="Maclean D."/>
            <person name="Jones J.D."/>
        </authorList>
    </citation>
    <scope>NUCLEOTIDE SEQUENCE</scope>
</reference>
<gene>
    <name evidence="1" type="primary">AlNc14C185G8313</name>
    <name evidence="1" type="ORF">ALNC14_093590</name>
</gene>
<accession>F0WPG8</accession>
<protein>
    <submittedName>
        <fullName evidence="1">AlNc14C185G8313 protein</fullName>
    </submittedName>
</protein>
<evidence type="ECO:0000313" key="1">
    <source>
        <dbReference type="EMBL" id="CCA23216.1"/>
    </source>
</evidence>
<organism evidence="1">
    <name type="scientific">Albugo laibachii Nc14</name>
    <dbReference type="NCBI Taxonomy" id="890382"/>
    <lineage>
        <taxon>Eukaryota</taxon>
        <taxon>Sar</taxon>
        <taxon>Stramenopiles</taxon>
        <taxon>Oomycota</taxon>
        <taxon>Peronosporomycetes</taxon>
        <taxon>Albuginales</taxon>
        <taxon>Albuginaceae</taxon>
        <taxon>Albugo</taxon>
    </lineage>
</organism>
<name>F0WPG8_9STRA</name>
<reference evidence="1" key="2">
    <citation type="submission" date="2011-02" db="EMBL/GenBank/DDBJ databases">
        <authorList>
            <person name="MacLean D."/>
        </authorList>
    </citation>
    <scope>NUCLEOTIDE SEQUENCE</scope>
</reference>
<dbReference type="AlphaFoldDB" id="F0WPG8"/>
<dbReference type="EMBL" id="FR824230">
    <property type="protein sequence ID" value="CCA23216.1"/>
    <property type="molecule type" value="Genomic_DNA"/>
</dbReference>
<proteinExistence type="predicted"/>
<sequence>MCSKCCCINRNWPLARAGDRNGGLVSHLQHSLIVSTLNLVLTIIWKYFHHVSIKCWYT</sequence>
<dbReference type="HOGENOM" id="CLU_2983064_0_0_1"/>